<name>A0A0F9TPK8_9ZZZZ</name>
<evidence type="ECO:0008006" key="3">
    <source>
        <dbReference type="Google" id="ProtNLM"/>
    </source>
</evidence>
<protein>
    <recommendedName>
        <fullName evidence="3">SMODS and SLOG-associating 2TM effector domain-containing protein</fullName>
    </recommendedName>
</protein>
<keyword evidence="1" id="KW-0812">Transmembrane</keyword>
<gene>
    <name evidence="2" type="ORF">LCGC14_0626880</name>
</gene>
<reference evidence="2" key="1">
    <citation type="journal article" date="2015" name="Nature">
        <title>Complex archaea that bridge the gap between prokaryotes and eukaryotes.</title>
        <authorList>
            <person name="Spang A."/>
            <person name="Saw J.H."/>
            <person name="Jorgensen S.L."/>
            <person name="Zaremba-Niedzwiedzka K."/>
            <person name="Martijn J."/>
            <person name="Lind A.E."/>
            <person name="van Eijk R."/>
            <person name="Schleper C."/>
            <person name="Guy L."/>
            <person name="Ettema T.J."/>
        </authorList>
    </citation>
    <scope>NUCLEOTIDE SEQUENCE</scope>
</reference>
<feature type="transmembrane region" description="Helical" evidence="1">
    <location>
        <begin position="47"/>
        <end position="70"/>
    </location>
</feature>
<comment type="caution">
    <text evidence="2">The sequence shown here is derived from an EMBL/GenBank/DDBJ whole genome shotgun (WGS) entry which is preliminary data.</text>
</comment>
<evidence type="ECO:0000313" key="2">
    <source>
        <dbReference type="EMBL" id="KKN51036.1"/>
    </source>
</evidence>
<dbReference type="EMBL" id="LAZR01001083">
    <property type="protein sequence ID" value="KKN51036.1"/>
    <property type="molecule type" value="Genomic_DNA"/>
</dbReference>
<feature type="transmembrane region" description="Helical" evidence="1">
    <location>
        <begin position="76"/>
        <end position="99"/>
    </location>
</feature>
<dbReference type="AlphaFoldDB" id="A0A0F9TPK8"/>
<accession>A0A0F9TPK8</accession>
<keyword evidence="1" id="KW-0472">Membrane</keyword>
<organism evidence="2">
    <name type="scientific">marine sediment metagenome</name>
    <dbReference type="NCBI Taxonomy" id="412755"/>
    <lineage>
        <taxon>unclassified sequences</taxon>
        <taxon>metagenomes</taxon>
        <taxon>ecological metagenomes</taxon>
    </lineage>
</organism>
<evidence type="ECO:0000256" key="1">
    <source>
        <dbReference type="SAM" id="Phobius"/>
    </source>
</evidence>
<sequence>MENESELQDLKEIAIAKIKAAYNHSVDLEANHSVLWDKFAKIRKIKLSITLILSLIAASSLIFTITFNNLTDIRNYLFLADIFALIIAGLIIWEVIFAFKGKLEDHGQIVNGALRLREMSIGFLQYKLDNLDKKGYIDELKSLEINDSNLTKKSAKYTKNLSKKVKSIVNDKIEDLEKQGIKKYFVIQEEIDSATKKLQKFTALRTCEAWIKFT</sequence>
<proteinExistence type="predicted"/>
<keyword evidence="1" id="KW-1133">Transmembrane helix</keyword>